<evidence type="ECO:0000256" key="2">
    <source>
        <dbReference type="ARBA" id="ARBA00023015"/>
    </source>
</evidence>
<keyword evidence="2" id="KW-0805">Transcription regulation</keyword>
<name>A0ABU2YUZ0_9ACTN</name>
<protein>
    <submittedName>
        <fullName evidence="5">BlaI/MecI/CopY family transcriptional regulator</fullName>
    </submittedName>
</protein>
<dbReference type="InterPro" id="IPR036390">
    <property type="entry name" value="WH_DNA-bd_sf"/>
</dbReference>
<evidence type="ECO:0000313" key="5">
    <source>
        <dbReference type="EMBL" id="MDT0568066.1"/>
    </source>
</evidence>
<keyword evidence="4" id="KW-0804">Transcription</keyword>
<evidence type="ECO:0000256" key="1">
    <source>
        <dbReference type="ARBA" id="ARBA00011046"/>
    </source>
</evidence>
<comment type="caution">
    <text evidence="5">The sequence shown here is derived from an EMBL/GenBank/DDBJ whole genome shotgun (WGS) entry which is preliminary data.</text>
</comment>
<keyword evidence="3" id="KW-0238">DNA-binding</keyword>
<evidence type="ECO:0000313" key="6">
    <source>
        <dbReference type="Proteomes" id="UP001180737"/>
    </source>
</evidence>
<dbReference type="SUPFAM" id="SSF46785">
    <property type="entry name" value="Winged helix' DNA-binding domain"/>
    <property type="match status" value="1"/>
</dbReference>
<dbReference type="Gene3D" id="1.10.10.10">
    <property type="entry name" value="Winged helix-like DNA-binding domain superfamily/Winged helix DNA-binding domain"/>
    <property type="match status" value="1"/>
</dbReference>
<evidence type="ECO:0000256" key="3">
    <source>
        <dbReference type="ARBA" id="ARBA00023125"/>
    </source>
</evidence>
<reference evidence="5" key="1">
    <citation type="submission" date="2024-05" db="EMBL/GenBank/DDBJ databases">
        <title>30 novel species of actinomycetes from the DSMZ collection.</title>
        <authorList>
            <person name="Nouioui I."/>
        </authorList>
    </citation>
    <scope>NUCLEOTIDE SEQUENCE</scope>
    <source>
        <strain evidence="5">DSM 3412</strain>
    </source>
</reference>
<dbReference type="RefSeq" id="WP_033527804.1">
    <property type="nucleotide sequence ID" value="NZ_JAVRFJ010000008.1"/>
</dbReference>
<comment type="similarity">
    <text evidence="1">Belongs to the BlaI transcriptional regulatory family.</text>
</comment>
<evidence type="ECO:0000256" key="4">
    <source>
        <dbReference type="ARBA" id="ARBA00023163"/>
    </source>
</evidence>
<dbReference type="Proteomes" id="UP001180737">
    <property type="component" value="Unassembled WGS sequence"/>
</dbReference>
<dbReference type="EMBL" id="JAVRFJ010000008">
    <property type="protein sequence ID" value="MDT0568066.1"/>
    <property type="molecule type" value="Genomic_DNA"/>
</dbReference>
<accession>A0ABU2YUZ0</accession>
<proteinExistence type="inferred from homology"/>
<dbReference type="InterPro" id="IPR036388">
    <property type="entry name" value="WH-like_DNA-bd_sf"/>
</dbReference>
<sequence>MTDQRRPRRRGQGELEALVLSALREGDGPESAGWVRERLGGDLAHTTVSTILTRLLAKGAVTRERSGRSFVWTPASDQAGLAAHRMRRVLDGERDRGAVLASFVTSLEPGDERLLRELLGRAKGEGDD</sequence>
<gene>
    <name evidence="5" type="ORF">RM704_11390</name>
</gene>
<organism evidence="5 6">
    <name type="scientific">Streptomyces gottesmaniae</name>
    <dbReference type="NCBI Taxonomy" id="3075518"/>
    <lineage>
        <taxon>Bacteria</taxon>
        <taxon>Bacillati</taxon>
        <taxon>Actinomycetota</taxon>
        <taxon>Actinomycetes</taxon>
        <taxon>Kitasatosporales</taxon>
        <taxon>Streptomycetaceae</taxon>
        <taxon>Streptomyces</taxon>
    </lineage>
</organism>
<dbReference type="InterPro" id="IPR005650">
    <property type="entry name" value="BlaI_family"/>
</dbReference>
<dbReference type="Pfam" id="PF03965">
    <property type="entry name" value="Penicillinase_R"/>
    <property type="match status" value="1"/>
</dbReference>
<keyword evidence="6" id="KW-1185">Reference proteome</keyword>